<keyword evidence="1" id="KW-1133">Transmembrane helix</keyword>
<feature type="transmembrane region" description="Helical" evidence="1">
    <location>
        <begin position="69"/>
        <end position="92"/>
    </location>
</feature>
<keyword evidence="1" id="KW-0472">Membrane</keyword>
<dbReference type="EMBL" id="NBPI01000003">
    <property type="protein sequence ID" value="OSD73124.1"/>
    <property type="molecule type" value="Genomic_DNA"/>
</dbReference>
<name>A0A974KIY6_SALET</name>
<organism evidence="2 3">
    <name type="scientific">Salmonella enterica subsp. enterica serovar Rough O:d:1,7</name>
    <dbReference type="NCBI Taxonomy" id="1974323"/>
    <lineage>
        <taxon>Bacteria</taxon>
        <taxon>Pseudomonadati</taxon>
        <taxon>Pseudomonadota</taxon>
        <taxon>Gammaproteobacteria</taxon>
        <taxon>Enterobacterales</taxon>
        <taxon>Enterobacteriaceae</taxon>
        <taxon>Salmonella</taxon>
    </lineage>
</organism>
<feature type="transmembrane region" description="Helical" evidence="1">
    <location>
        <begin position="98"/>
        <end position="116"/>
    </location>
</feature>
<proteinExistence type="predicted"/>
<comment type="caution">
    <text evidence="2">The sequence shown here is derived from an EMBL/GenBank/DDBJ whole genome shotgun (WGS) entry which is preliminary data.</text>
</comment>
<feature type="transmembrane region" description="Helical" evidence="1">
    <location>
        <begin position="24"/>
        <end position="48"/>
    </location>
</feature>
<evidence type="ECO:0000256" key="1">
    <source>
        <dbReference type="SAM" id="Phobius"/>
    </source>
</evidence>
<keyword evidence="1" id="KW-0812">Transmembrane</keyword>
<protein>
    <recommendedName>
        <fullName evidence="4">DUF898 domain-containing protein</fullName>
    </recommendedName>
</protein>
<reference evidence="2 3" key="1">
    <citation type="submission" date="2017-03" db="EMBL/GenBank/DDBJ databases">
        <title>Salmonella serotype comparative study.</title>
        <authorList>
            <person name="Liao J."/>
        </authorList>
    </citation>
    <scope>NUCLEOTIDE SEQUENCE [LARGE SCALE GENOMIC DNA]</scope>
    <source>
        <strain evidence="2 3">NY_FSL S10-1448</strain>
    </source>
</reference>
<feature type="transmembrane region" description="Helical" evidence="1">
    <location>
        <begin position="142"/>
        <end position="164"/>
    </location>
</feature>
<evidence type="ECO:0008006" key="4">
    <source>
        <dbReference type="Google" id="ProtNLM"/>
    </source>
</evidence>
<feature type="transmembrane region" description="Helical" evidence="1">
    <location>
        <begin position="324"/>
        <end position="346"/>
    </location>
</feature>
<dbReference type="InterPro" id="IPR010295">
    <property type="entry name" value="DUF898"/>
</dbReference>
<dbReference type="Pfam" id="PF05987">
    <property type="entry name" value="DUF898"/>
    <property type="match status" value="1"/>
</dbReference>
<feature type="transmembrane region" description="Helical" evidence="1">
    <location>
        <begin position="280"/>
        <end position="298"/>
    </location>
</feature>
<feature type="transmembrane region" description="Helical" evidence="1">
    <location>
        <begin position="170"/>
        <end position="192"/>
    </location>
</feature>
<accession>A0A974KIY6</accession>
<gene>
    <name evidence="2" type="ORF">R537_05920</name>
</gene>
<dbReference type="RefSeq" id="WP_223365069.1">
    <property type="nucleotide sequence ID" value="NZ_NBPI01000003.1"/>
</dbReference>
<dbReference type="Proteomes" id="UP000868515">
    <property type="component" value="Unassembled WGS sequence"/>
</dbReference>
<evidence type="ECO:0000313" key="2">
    <source>
        <dbReference type="EMBL" id="OSD73124.1"/>
    </source>
</evidence>
<dbReference type="AlphaFoldDB" id="A0A974KIY6"/>
<evidence type="ECO:0000313" key="3">
    <source>
        <dbReference type="Proteomes" id="UP000868515"/>
    </source>
</evidence>
<sequence>MNNVISSKDNHNHTLVFTGKGGKYFVICLVNFLLTCITLGIYAPWAMVKCRRYIYTNMTLNNQPFAYKATGSALFISMLLVFVIYSVGLSFIEHGHPGLGFTLFGLLIAIIPFMAVKGLQYQAMMTSLNGVHFGFQCSMRRAWWYMFALPVLLMVALYIVLYIISLVTIAVGGLVFNIVFLGLLAIIGIGVINGITYSKWMTLFGNGANFGIHRFSIQVNVKTCIRGCVLAMLTLFPFAVVIGYLIAPVFTDMILLSMMGNAQAGGALILQYYGQIMACYFLYFLAIMVVTSYLYAALRNLFLNNLSLANNSIRFHSSVTSHGMLWRLLVVVMISGVTLGLAYPWLKIWLVSWLAQNTQVQGDLDSLELTNDETPLENSLLMWISRGIMPYFPFI</sequence>
<feature type="transmembrane region" description="Helical" evidence="1">
    <location>
        <begin position="224"/>
        <end position="247"/>
    </location>
</feature>